<sequence length="238" mass="26253">MTLRRLSAIILPIILACTVTAAPRIVVAPDSFSMGTLIQGDIVSYSCEITNTGDADLVIGKIDRSCGCTAPEMAKKQLAPGEKGALKITFDSEKFFGNVHKTVTVYSNDPQKPYAVVAFTADIKRVWSYNPTYIKFSCEKDGKTTQEKEIAFTVTNDHQSPLTEINVVTDLKELVFSKRFPVTGLTLQANQTFDFSIEPKITAPVDSTRYGHVDLSVSFADGRKFTKRIGASIKKWQQ</sequence>
<dbReference type="PANTHER" id="PTHR37833">
    <property type="entry name" value="LIPOPROTEIN-RELATED"/>
    <property type="match status" value="1"/>
</dbReference>
<organism evidence="2 3">
    <name type="scientific">Candidatus Raymondbacteria bacterium RIFOXYD12_FULL_49_13</name>
    <dbReference type="NCBI Taxonomy" id="1817890"/>
    <lineage>
        <taxon>Bacteria</taxon>
        <taxon>Raymondiibacteriota</taxon>
    </lineage>
</organism>
<dbReference type="PANTHER" id="PTHR37833:SF1">
    <property type="entry name" value="SIGNAL PEPTIDE PROTEIN"/>
    <property type="match status" value="1"/>
</dbReference>
<accession>A0A1F7F6P2</accession>
<evidence type="ECO:0000313" key="3">
    <source>
        <dbReference type="Proteomes" id="UP000179243"/>
    </source>
</evidence>
<comment type="caution">
    <text evidence="2">The sequence shown here is derived from an EMBL/GenBank/DDBJ whole genome shotgun (WGS) entry which is preliminary data.</text>
</comment>
<gene>
    <name evidence="2" type="ORF">A2519_16420</name>
</gene>
<reference evidence="2 3" key="1">
    <citation type="journal article" date="2016" name="Nat. Commun.">
        <title>Thousands of microbial genomes shed light on interconnected biogeochemical processes in an aquifer system.</title>
        <authorList>
            <person name="Anantharaman K."/>
            <person name="Brown C.T."/>
            <person name="Hug L.A."/>
            <person name="Sharon I."/>
            <person name="Castelle C.J."/>
            <person name="Probst A.J."/>
            <person name="Thomas B.C."/>
            <person name="Singh A."/>
            <person name="Wilkins M.J."/>
            <person name="Karaoz U."/>
            <person name="Brodie E.L."/>
            <person name="Williams K.H."/>
            <person name="Hubbard S.S."/>
            <person name="Banfield J.F."/>
        </authorList>
    </citation>
    <scope>NUCLEOTIDE SEQUENCE [LARGE SCALE GENOMIC DNA]</scope>
</reference>
<keyword evidence="1" id="KW-0732">Signal</keyword>
<evidence type="ECO:0000313" key="2">
    <source>
        <dbReference type="EMBL" id="OGK02263.1"/>
    </source>
</evidence>
<evidence type="ECO:0000256" key="1">
    <source>
        <dbReference type="SAM" id="SignalP"/>
    </source>
</evidence>
<feature type="chain" id="PRO_5009528452" description="DUF1573 domain-containing protein" evidence="1">
    <location>
        <begin position="22"/>
        <end position="238"/>
    </location>
</feature>
<name>A0A1F7F6P2_UNCRA</name>
<feature type="signal peptide" evidence="1">
    <location>
        <begin position="1"/>
        <end position="21"/>
    </location>
</feature>
<dbReference type="AlphaFoldDB" id="A0A1F7F6P2"/>
<dbReference type="InterPro" id="IPR013783">
    <property type="entry name" value="Ig-like_fold"/>
</dbReference>
<dbReference type="InterPro" id="IPR011467">
    <property type="entry name" value="DUF1573"/>
</dbReference>
<dbReference type="Pfam" id="PF07610">
    <property type="entry name" value="DUF1573"/>
    <property type="match status" value="1"/>
</dbReference>
<proteinExistence type="predicted"/>
<dbReference type="Gene3D" id="2.60.40.10">
    <property type="entry name" value="Immunoglobulins"/>
    <property type="match status" value="1"/>
</dbReference>
<dbReference type="PROSITE" id="PS51257">
    <property type="entry name" value="PROKAR_LIPOPROTEIN"/>
    <property type="match status" value="1"/>
</dbReference>
<dbReference type="Proteomes" id="UP000179243">
    <property type="component" value="Unassembled WGS sequence"/>
</dbReference>
<protein>
    <recommendedName>
        <fullName evidence="4">DUF1573 domain-containing protein</fullName>
    </recommendedName>
</protein>
<evidence type="ECO:0008006" key="4">
    <source>
        <dbReference type="Google" id="ProtNLM"/>
    </source>
</evidence>
<dbReference type="EMBL" id="MFYX01000110">
    <property type="protein sequence ID" value="OGK02263.1"/>
    <property type="molecule type" value="Genomic_DNA"/>
</dbReference>